<feature type="region of interest" description="Disordered" evidence="1">
    <location>
        <begin position="1"/>
        <end position="27"/>
    </location>
</feature>
<name>A0A448YNP2_BRENA</name>
<feature type="compositionally biased region" description="Basic residues" evidence="1">
    <location>
        <begin position="968"/>
        <end position="982"/>
    </location>
</feature>
<feature type="compositionally biased region" description="Polar residues" evidence="1">
    <location>
        <begin position="358"/>
        <end position="368"/>
    </location>
</feature>
<feature type="compositionally biased region" description="Polar residues" evidence="1">
    <location>
        <begin position="615"/>
        <end position="628"/>
    </location>
</feature>
<organism evidence="2 3">
    <name type="scientific">Brettanomyces naardenensis</name>
    <name type="common">Yeast</name>
    <dbReference type="NCBI Taxonomy" id="13370"/>
    <lineage>
        <taxon>Eukaryota</taxon>
        <taxon>Fungi</taxon>
        <taxon>Dikarya</taxon>
        <taxon>Ascomycota</taxon>
        <taxon>Saccharomycotina</taxon>
        <taxon>Pichiomycetes</taxon>
        <taxon>Pichiales</taxon>
        <taxon>Pichiaceae</taxon>
        <taxon>Brettanomyces</taxon>
    </lineage>
</organism>
<sequence length="982" mass="102959">MAISSKRTLSSSDVSAAQSDRPSKLAKLSKTVGSLWGIGNFLKRFEDVGSKAPPSPQDQTGPIPASIKTPINARQLAELYERVKAENSVLQQSSLQNESSASNVIRPVASGENELLTADGSVNAAASTADYGNSFFDGVSSSTPRVSRGSQPLVRVIERPSRSSFGIDPIERAQLVHLKKRMEADRYRRTRLGYLRRHTQNLVHSRSAFPSGASKYVDTAVNTVESRPTLVLPTTSGDSKRKIEAIPENKRNKDGYFVLDLAYDETPEEKEKTSQVALHTKPLSEKLKFGNDSKKSEFNIGQKAKSYVPEEKKVSQKKKELTKDHDISIEESTLKPSVAFTFSKKEAKEIPKQPLKVPSSNLKANATLKTGPPGLDAGNASALSPAPKSLFDTAPKAKPAVSFGSTTSNKPAFSFGSKAASTEKKPAFSFGAKQAAPAFSLSSSGASASSGFSLTAKSGEQKKPASPAFSFNAKLETPQKPEESKKALPAFSFNPKTEIPQKSKDVKESPTHPTTAFAPPPFVLTPSAKVQEKPKEKVTQPVQAVQPTGVPENPKQAAPAFKFGSKSALPTQPSSFSSQQKLPDGSVPFRFGASQPSKVQVEPPSQPSSKPVSQLASHSLTKTPSSGFSLALPTKPAEKPSQPAFNLSSQPAAPQPAASQPAFNFGSKVLQSTAKPAFNFGSTAQPGTGKRTPNFQESDITDGTPATDGQPTKKARSASSAPPVFKQDASKITSVASGTSNPSPAFGSAPSTGFSFGNGATGKPPAFGGSTAAPVFGSGTSSTFCGVAKPQSVTNLAQSAFGNANRASSVPPAFGNGTNANGFSFNSSKPSGLGSNVSTFGGFSNSGNTSSGLGNHDNQNSTSQNKIFNFNSTEFPTLPPPSFQQQPAQPAAGFSFGGNNASGFNANNGFNPNVSGSSPNSFGGNTAAPTPTFNFNSSATPDINFAGNNAGKDPAAIFSGPPVQPTAHHQRRRMAPRPLRRH</sequence>
<feature type="compositionally biased region" description="Low complexity" evidence="1">
    <location>
        <begin position="441"/>
        <end position="454"/>
    </location>
</feature>
<feature type="compositionally biased region" description="Low complexity" evidence="1">
    <location>
        <begin position="594"/>
        <end position="614"/>
    </location>
</feature>
<feature type="compositionally biased region" description="Basic and acidic residues" evidence="1">
    <location>
        <begin position="499"/>
        <end position="510"/>
    </location>
</feature>
<protein>
    <submittedName>
        <fullName evidence="2">DEKNAAC103336</fullName>
    </submittedName>
</protein>
<keyword evidence="3" id="KW-1185">Reference proteome</keyword>
<gene>
    <name evidence="2" type="ORF">BRENAR_LOCUS3295</name>
</gene>
<feature type="compositionally biased region" description="Polar residues" evidence="1">
    <location>
        <begin position="568"/>
        <end position="581"/>
    </location>
</feature>
<accession>A0A448YNP2</accession>
<feature type="region of interest" description="Disordered" evidence="1">
    <location>
        <begin position="944"/>
        <end position="982"/>
    </location>
</feature>
<feature type="compositionally biased region" description="Low complexity" evidence="1">
    <location>
        <begin position="648"/>
        <end position="662"/>
    </location>
</feature>
<dbReference type="OrthoDB" id="3996230at2759"/>
<reference evidence="2 3" key="1">
    <citation type="submission" date="2018-12" db="EMBL/GenBank/DDBJ databases">
        <authorList>
            <person name="Tiukova I."/>
            <person name="Dainat J."/>
        </authorList>
    </citation>
    <scope>NUCLEOTIDE SEQUENCE [LARGE SCALE GENOMIC DNA]</scope>
</reference>
<dbReference type="EMBL" id="CAACVR010000023">
    <property type="protein sequence ID" value="VEU22564.1"/>
    <property type="molecule type" value="Genomic_DNA"/>
</dbReference>
<dbReference type="InParanoid" id="A0A448YNP2"/>
<dbReference type="AlphaFoldDB" id="A0A448YNP2"/>
<feature type="region of interest" description="Disordered" evidence="1">
    <location>
        <begin position="350"/>
        <end position="383"/>
    </location>
</feature>
<feature type="compositionally biased region" description="Polar residues" evidence="1">
    <location>
        <begin position="1"/>
        <end position="20"/>
    </location>
</feature>
<feature type="compositionally biased region" description="Polar residues" evidence="1">
    <location>
        <begin position="669"/>
        <end position="698"/>
    </location>
</feature>
<feature type="region of interest" description="Disordered" evidence="1">
    <location>
        <begin position="47"/>
        <end position="68"/>
    </location>
</feature>
<dbReference type="Proteomes" id="UP000290900">
    <property type="component" value="Unassembled WGS sequence"/>
</dbReference>
<evidence type="ECO:0000256" key="1">
    <source>
        <dbReference type="SAM" id="MobiDB-lite"/>
    </source>
</evidence>
<proteinExistence type="predicted"/>
<feature type="region of interest" description="Disordered" evidence="1">
    <location>
        <begin position="441"/>
        <end position="757"/>
    </location>
</feature>
<evidence type="ECO:0000313" key="2">
    <source>
        <dbReference type="EMBL" id="VEU22564.1"/>
    </source>
</evidence>
<evidence type="ECO:0000313" key="3">
    <source>
        <dbReference type="Proteomes" id="UP000290900"/>
    </source>
</evidence>
<feature type="compositionally biased region" description="Polar residues" evidence="1">
    <location>
        <begin position="730"/>
        <end position="755"/>
    </location>
</feature>
<dbReference type="STRING" id="13370.A0A448YNP2"/>
<feature type="compositionally biased region" description="Basic and acidic residues" evidence="1">
    <location>
        <begin position="477"/>
        <end position="486"/>
    </location>
</feature>